<evidence type="ECO:0000256" key="1">
    <source>
        <dbReference type="SAM" id="MobiDB-lite"/>
    </source>
</evidence>
<protein>
    <submittedName>
        <fullName evidence="2">Uncharacterized protein</fullName>
    </submittedName>
</protein>
<sequence>MEKKFMNEQKKEYTSPEVTCVLIDMEQGIAAASAIVRPVKPDEDIQSSWEDEDQTGGVKWD</sequence>
<name>A0A077ECC1_9FLAO</name>
<accession>A0A077ECC1</accession>
<dbReference type="STRING" id="1338011.BD94_1411"/>
<organism evidence="2 3">
    <name type="scientific">Elizabethkingia anophelis NUHP1</name>
    <dbReference type="NCBI Taxonomy" id="1338011"/>
    <lineage>
        <taxon>Bacteria</taxon>
        <taxon>Pseudomonadati</taxon>
        <taxon>Bacteroidota</taxon>
        <taxon>Flavobacteriia</taxon>
        <taxon>Flavobacteriales</taxon>
        <taxon>Weeksellaceae</taxon>
        <taxon>Elizabethkingia</taxon>
    </lineage>
</organism>
<dbReference type="AlphaFoldDB" id="A0A077ECC1"/>
<reference evidence="2" key="1">
    <citation type="journal article" date="2013" name="Lancet">
        <title>First case of E anophelis outbreak in an intensive-care unit.</title>
        <authorList>
            <person name="Teo J."/>
            <person name="Tan S.Y."/>
            <person name="Tay M."/>
            <person name="Ding Y."/>
            <person name="Kjelleberg S."/>
            <person name="Givskov M."/>
            <person name="Lin R.T."/>
            <person name="Yang L."/>
        </authorList>
    </citation>
    <scope>NUCLEOTIDE SEQUENCE [LARGE SCALE GENOMIC DNA]</scope>
    <source>
        <strain evidence="2">NUHP1</strain>
    </source>
</reference>
<evidence type="ECO:0000313" key="2">
    <source>
        <dbReference type="EMBL" id="AIL45186.1"/>
    </source>
</evidence>
<proteinExistence type="predicted"/>
<dbReference type="RefSeq" id="WP_024565017.1">
    <property type="nucleotide sequence ID" value="NZ_CP007547.1"/>
</dbReference>
<dbReference type="Proteomes" id="UP000028933">
    <property type="component" value="Chromosome"/>
</dbReference>
<dbReference type="EMBL" id="CP007547">
    <property type="protein sequence ID" value="AIL45186.1"/>
    <property type="molecule type" value="Genomic_DNA"/>
</dbReference>
<evidence type="ECO:0000313" key="3">
    <source>
        <dbReference type="Proteomes" id="UP000028933"/>
    </source>
</evidence>
<reference evidence="2" key="2">
    <citation type="journal article" date="2015" name="Genome Biol. Evol.">
        <title>Complete Genome Sequence and Transcriptomic Analysis of the Novel Pathogen Elizabethkingia anophelis in Response to Oxidative Stress.</title>
        <authorList>
            <person name="Li Y."/>
            <person name="Liu Y."/>
            <person name="Chew S.C."/>
            <person name="Tay M."/>
            <person name="Salido M.M."/>
            <person name="Teo J."/>
            <person name="Lauro F.M."/>
            <person name="Givskov M."/>
            <person name="Yang L."/>
        </authorList>
    </citation>
    <scope>NUCLEOTIDE SEQUENCE</scope>
    <source>
        <strain evidence="2">NUHP1</strain>
    </source>
</reference>
<feature type="region of interest" description="Disordered" evidence="1">
    <location>
        <begin position="40"/>
        <end position="61"/>
    </location>
</feature>
<dbReference type="KEGG" id="eao:BD94_1411"/>
<gene>
    <name evidence="2" type="ORF">BD94_1411</name>
</gene>
<dbReference type="HOGENOM" id="CLU_201068_2_0_10"/>